<reference evidence="3" key="2">
    <citation type="submission" date="2015-01" db="EMBL/GenBank/DDBJ databases">
        <title>Evolutionary Origins and Diversification of the Mycorrhizal Mutualists.</title>
        <authorList>
            <consortium name="DOE Joint Genome Institute"/>
            <consortium name="Mycorrhizal Genomics Consortium"/>
            <person name="Kohler A."/>
            <person name="Kuo A."/>
            <person name="Nagy L.G."/>
            <person name="Floudas D."/>
            <person name="Copeland A."/>
            <person name="Barry K.W."/>
            <person name="Cichocki N."/>
            <person name="Veneault-Fourrey C."/>
            <person name="LaButti K."/>
            <person name="Lindquist E.A."/>
            <person name="Lipzen A."/>
            <person name="Lundell T."/>
            <person name="Morin E."/>
            <person name="Murat C."/>
            <person name="Riley R."/>
            <person name="Ohm R."/>
            <person name="Sun H."/>
            <person name="Tunlid A."/>
            <person name="Henrissat B."/>
            <person name="Grigoriev I.V."/>
            <person name="Hibbett D.S."/>
            <person name="Martin F."/>
        </authorList>
    </citation>
    <scope>NUCLEOTIDE SEQUENCE [LARGE SCALE GENOMIC DNA]</scope>
    <source>
        <strain evidence="3">441</strain>
    </source>
</reference>
<name>A0A0C9YDF9_9AGAM</name>
<dbReference type="HOGENOM" id="CLU_713933_0_0_1"/>
<organism evidence="2 3">
    <name type="scientific">Pisolithus microcarpus 441</name>
    <dbReference type="NCBI Taxonomy" id="765257"/>
    <lineage>
        <taxon>Eukaryota</taxon>
        <taxon>Fungi</taxon>
        <taxon>Dikarya</taxon>
        <taxon>Basidiomycota</taxon>
        <taxon>Agaricomycotina</taxon>
        <taxon>Agaricomycetes</taxon>
        <taxon>Agaricomycetidae</taxon>
        <taxon>Boletales</taxon>
        <taxon>Sclerodermatineae</taxon>
        <taxon>Pisolithaceae</taxon>
        <taxon>Pisolithus</taxon>
    </lineage>
</organism>
<proteinExistence type="predicted"/>
<sequence length="364" mass="40504">MTDQKETSASKNIPRLNGSNYASWKAMIKGYFMTLDVWGVVEGTITLPSGPDAAIAAWHTKNQRGMGTILLYCDPVISVSLDSKNTAKEMWDHLATTYGAPMAVSAYTDFLHLIKLRINPSDDLGSKLVEFNMVLGALATQQLAIAEPLQCMILCGTFSDKWGQGPVNILSLVQAKDLKINDIIARLKELSSHHTGQSNLPKLESRIQATSLEPLNSISTRDSFPKVEDHLEEEVSIVGECCISASSPNNNNNNINSNLHTEKARLVMVEECSQEYDQQYDDQEESGQYDNQYDEGYESYNVEVTALDINTANRFEEFEEDITPVPVYNPEPVDQPSSSSVTTEYSHLRWNSNSGEDQRAMDIC</sequence>
<evidence type="ECO:0000313" key="2">
    <source>
        <dbReference type="EMBL" id="KIK14736.1"/>
    </source>
</evidence>
<gene>
    <name evidence="2" type="ORF">PISMIDRAFT_17101</name>
</gene>
<feature type="region of interest" description="Disordered" evidence="1">
    <location>
        <begin position="325"/>
        <end position="364"/>
    </location>
</feature>
<feature type="compositionally biased region" description="Polar residues" evidence="1">
    <location>
        <begin position="335"/>
        <end position="355"/>
    </location>
</feature>
<dbReference type="Proteomes" id="UP000054018">
    <property type="component" value="Unassembled WGS sequence"/>
</dbReference>
<keyword evidence="3" id="KW-1185">Reference proteome</keyword>
<reference evidence="2 3" key="1">
    <citation type="submission" date="2014-04" db="EMBL/GenBank/DDBJ databases">
        <authorList>
            <consortium name="DOE Joint Genome Institute"/>
            <person name="Kuo A."/>
            <person name="Kohler A."/>
            <person name="Costa M.D."/>
            <person name="Nagy L.G."/>
            <person name="Floudas D."/>
            <person name="Copeland A."/>
            <person name="Barry K.W."/>
            <person name="Cichocki N."/>
            <person name="Veneault-Fourrey C."/>
            <person name="LaButti K."/>
            <person name="Lindquist E.A."/>
            <person name="Lipzen A."/>
            <person name="Lundell T."/>
            <person name="Morin E."/>
            <person name="Murat C."/>
            <person name="Sun H."/>
            <person name="Tunlid A."/>
            <person name="Henrissat B."/>
            <person name="Grigoriev I.V."/>
            <person name="Hibbett D.S."/>
            <person name="Martin F."/>
            <person name="Nordberg H.P."/>
            <person name="Cantor M.N."/>
            <person name="Hua S.X."/>
        </authorList>
    </citation>
    <scope>NUCLEOTIDE SEQUENCE [LARGE SCALE GENOMIC DNA]</scope>
    <source>
        <strain evidence="2 3">441</strain>
    </source>
</reference>
<dbReference type="EMBL" id="KN833925">
    <property type="protein sequence ID" value="KIK14736.1"/>
    <property type="molecule type" value="Genomic_DNA"/>
</dbReference>
<evidence type="ECO:0000256" key="1">
    <source>
        <dbReference type="SAM" id="MobiDB-lite"/>
    </source>
</evidence>
<protein>
    <recommendedName>
        <fullName evidence="4">DUF4219 domain-containing protein</fullName>
    </recommendedName>
</protein>
<evidence type="ECO:0000313" key="3">
    <source>
        <dbReference type="Proteomes" id="UP000054018"/>
    </source>
</evidence>
<dbReference type="AlphaFoldDB" id="A0A0C9YDF9"/>
<evidence type="ECO:0008006" key="4">
    <source>
        <dbReference type="Google" id="ProtNLM"/>
    </source>
</evidence>
<dbReference type="Pfam" id="PF14223">
    <property type="entry name" value="Retrotran_gag_2"/>
    <property type="match status" value="1"/>
</dbReference>
<dbReference type="OrthoDB" id="3265539at2759"/>
<accession>A0A0C9YDF9</accession>